<proteinExistence type="predicted"/>
<dbReference type="InterPro" id="IPR011009">
    <property type="entry name" value="Kinase-like_dom_sf"/>
</dbReference>
<evidence type="ECO:0000256" key="4">
    <source>
        <dbReference type="ARBA" id="ARBA00022777"/>
    </source>
</evidence>
<evidence type="ECO:0000256" key="6">
    <source>
        <dbReference type="SAM" id="MobiDB-lite"/>
    </source>
</evidence>
<keyword evidence="5" id="KW-0067">ATP-binding</keyword>
<feature type="region of interest" description="Disordered" evidence="6">
    <location>
        <begin position="145"/>
        <end position="172"/>
    </location>
</feature>
<dbReference type="Pfam" id="PF11883">
    <property type="entry name" value="DUF3403"/>
    <property type="match status" value="1"/>
</dbReference>
<evidence type="ECO:0000313" key="8">
    <source>
        <dbReference type="EMBL" id="MBX51529.1"/>
    </source>
</evidence>
<keyword evidence="4" id="KW-0418">Kinase</keyword>
<dbReference type="Pfam" id="PF07714">
    <property type="entry name" value="PK_Tyr_Ser-Thr"/>
    <property type="match status" value="1"/>
</dbReference>
<organism evidence="8">
    <name type="scientific">Rhizophora mucronata</name>
    <name type="common">Asiatic mangrove</name>
    <dbReference type="NCBI Taxonomy" id="61149"/>
    <lineage>
        <taxon>Eukaryota</taxon>
        <taxon>Viridiplantae</taxon>
        <taxon>Streptophyta</taxon>
        <taxon>Embryophyta</taxon>
        <taxon>Tracheophyta</taxon>
        <taxon>Spermatophyta</taxon>
        <taxon>Magnoliopsida</taxon>
        <taxon>eudicotyledons</taxon>
        <taxon>Gunneridae</taxon>
        <taxon>Pentapetalae</taxon>
        <taxon>rosids</taxon>
        <taxon>fabids</taxon>
        <taxon>Malpighiales</taxon>
        <taxon>Rhizophoraceae</taxon>
        <taxon>Rhizophora</taxon>
    </lineage>
</organism>
<dbReference type="EMBL" id="GGEC01071045">
    <property type="protein sequence ID" value="MBX51529.1"/>
    <property type="molecule type" value="Transcribed_RNA"/>
</dbReference>
<dbReference type="InterPro" id="IPR000719">
    <property type="entry name" value="Prot_kinase_dom"/>
</dbReference>
<evidence type="ECO:0000256" key="1">
    <source>
        <dbReference type="ARBA" id="ARBA00022527"/>
    </source>
</evidence>
<evidence type="ECO:0000259" key="7">
    <source>
        <dbReference type="PROSITE" id="PS50011"/>
    </source>
</evidence>
<dbReference type="InterPro" id="IPR021820">
    <property type="entry name" value="S-locus_recpt_kinase_C"/>
</dbReference>
<dbReference type="InterPro" id="IPR001245">
    <property type="entry name" value="Ser-Thr/Tyr_kinase_cat_dom"/>
</dbReference>
<dbReference type="SUPFAM" id="SSF56112">
    <property type="entry name" value="Protein kinase-like (PK-like)"/>
    <property type="match status" value="1"/>
</dbReference>
<keyword evidence="3" id="KW-0547">Nucleotide-binding</keyword>
<keyword evidence="1" id="KW-0723">Serine/threonine-protein kinase</keyword>
<dbReference type="GO" id="GO:0005524">
    <property type="term" value="F:ATP binding"/>
    <property type="evidence" value="ECO:0007669"/>
    <property type="project" value="UniProtKB-KW"/>
</dbReference>
<sequence>MARIFGGDETQGNTKRVVGTYGYMSPEYAIDGLFSIKSDVFSFGVLVLEIVSGKRNRGFFHPDHRHNLLGHAWKLYKEEKLLELTDDTLMDSCKLSEALRSILVSLLCVQQSPEDRPNMSTVVLMLSSDIALPEPKEPGFFTERKISEQESSSSKVDSSSANEFTITLLSAR</sequence>
<accession>A0A2P2P9Y9</accession>
<feature type="compositionally biased region" description="Polar residues" evidence="6">
    <location>
        <begin position="161"/>
        <end position="172"/>
    </location>
</feature>
<reference evidence="8" key="1">
    <citation type="submission" date="2018-02" db="EMBL/GenBank/DDBJ databases">
        <title>Rhizophora mucronata_Transcriptome.</title>
        <authorList>
            <person name="Meera S.P."/>
            <person name="Sreeshan A."/>
            <person name="Augustine A."/>
        </authorList>
    </citation>
    <scope>NUCLEOTIDE SEQUENCE</scope>
    <source>
        <tissue evidence="8">Leaf</tissue>
    </source>
</reference>
<dbReference type="GO" id="GO:0005886">
    <property type="term" value="C:plasma membrane"/>
    <property type="evidence" value="ECO:0007669"/>
    <property type="project" value="TreeGrafter"/>
</dbReference>
<dbReference type="GO" id="GO:0004674">
    <property type="term" value="F:protein serine/threonine kinase activity"/>
    <property type="evidence" value="ECO:0007669"/>
    <property type="project" value="UniProtKB-KW"/>
</dbReference>
<evidence type="ECO:0000256" key="5">
    <source>
        <dbReference type="ARBA" id="ARBA00022840"/>
    </source>
</evidence>
<feature type="compositionally biased region" description="Low complexity" evidence="6">
    <location>
        <begin position="149"/>
        <end position="160"/>
    </location>
</feature>
<feature type="domain" description="Protein kinase" evidence="7">
    <location>
        <begin position="1"/>
        <end position="132"/>
    </location>
</feature>
<dbReference type="FunFam" id="1.10.510.10:FF:001722">
    <property type="entry name" value="G-type lectin S-receptor-like serine/threonine-protein kinase B120"/>
    <property type="match status" value="1"/>
</dbReference>
<keyword evidence="2" id="KW-0808">Transferase</keyword>
<dbReference type="PROSITE" id="PS50011">
    <property type="entry name" value="PROTEIN_KINASE_DOM"/>
    <property type="match status" value="1"/>
</dbReference>
<protein>
    <recommendedName>
        <fullName evidence="7">Protein kinase domain-containing protein</fullName>
    </recommendedName>
</protein>
<dbReference type="PANTHER" id="PTHR27002:SF851">
    <property type="entry name" value="G-TYPE LECTIN S-RECEPTOR-LIKE SERINE_THREONINE-PROTEIN KINASE SD1-1"/>
    <property type="match status" value="1"/>
</dbReference>
<dbReference type="AlphaFoldDB" id="A0A2P2P9Y9"/>
<evidence type="ECO:0000256" key="2">
    <source>
        <dbReference type="ARBA" id="ARBA00022679"/>
    </source>
</evidence>
<dbReference type="Gene3D" id="1.10.510.10">
    <property type="entry name" value="Transferase(Phosphotransferase) domain 1"/>
    <property type="match status" value="1"/>
</dbReference>
<evidence type="ECO:0000256" key="3">
    <source>
        <dbReference type="ARBA" id="ARBA00022741"/>
    </source>
</evidence>
<dbReference type="PANTHER" id="PTHR27002">
    <property type="entry name" value="RECEPTOR-LIKE SERINE/THREONINE-PROTEIN KINASE SD1-8"/>
    <property type="match status" value="1"/>
</dbReference>
<name>A0A2P2P9Y9_RHIMU</name>